<dbReference type="HOGENOM" id="CLU_2384224_0_0_10"/>
<dbReference type="Gene3D" id="3.30.1340.30">
    <property type="match status" value="1"/>
</dbReference>
<evidence type="ECO:0000259" key="1">
    <source>
        <dbReference type="PROSITE" id="PS50914"/>
    </source>
</evidence>
<proteinExistence type="predicted"/>
<dbReference type="Pfam" id="PF04972">
    <property type="entry name" value="BON"/>
    <property type="match status" value="1"/>
</dbReference>
<dbReference type="STRING" id="518766.Rmar_1692"/>
<evidence type="ECO:0000313" key="3">
    <source>
        <dbReference type="Proteomes" id="UP000002221"/>
    </source>
</evidence>
<feature type="domain" description="BON" evidence="1">
    <location>
        <begin position="16"/>
        <end position="85"/>
    </location>
</feature>
<evidence type="ECO:0000313" key="2">
    <source>
        <dbReference type="EMBL" id="ACY48578.1"/>
    </source>
</evidence>
<gene>
    <name evidence="2" type="ordered locus">Rmar_1692</name>
</gene>
<sequence>MGRFAFWHRFSKATRADRRLARRLARRIEADRALAEATSVHVYVLEGHVTLYGFVRGEAARRRLLDVVQSVPGVRSVEASLQLLPAEELELVGA</sequence>
<accession>D0MJC0</accession>
<organism evidence="2 3">
    <name type="scientific">Rhodothermus marinus (strain ATCC 43812 / DSM 4252 / R-10)</name>
    <name type="common">Rhodothermus obamensis</name>
    <dbReference type="NCBI Taxonomy" id="518766"/>
    <lineage>
        <taxon>Bacteria</taxon>
        <taxon>Pseudomonadati</taxon>
        <taxon>Rhodothermota</taxon>
        <taxon>Rhodothermia</taxon>
        <taxon>Rhodothermales</taxon>
        <taxon>Rhodothermaceae</taxon>
        <taxon>Rhodothermus</taxon>
    </lineage>
</organism>
<dbReference type="KEGG" id="rmr:Rmar_1692"/>
<dbReference type="PROSITE" id="PS50914">
    <property type="entry name" value="BON"/>
    <property type="match status" value="1"/>
</dbReference>
<reference evidence="2 3" key="1">
    <citation type="journal article" date="2009" name="Stand. Genomic Sci.">
        <title>Complete genome sequence of Rhodothermus marinus type strain (R-10).</title>
        <authorList>
            <person name="Nolan M."/>
            <person name="Tindall B.J."/>
            <person name="Pomrenke H."/>
            <person name="Lapidus A."/>
            <person name="Copeland A."/>
            <person name="Glavina Del Rio T."/>
            <person name="Lucas S."/>
            <person name="Chen F."/>
            <person name="Tice H."/>
            <person name="Cheng J.F."/>
            <person name="Saunders E."/>
            <person name="Han C."/>
            <person name="Bruce D."/>
            <person name="Goodwin L."/>
            <person name="Chain P."/>
            <person name="Pitluck S."/>
            <person name="Ovchinikova G."/>
            <person name="Pati A."/>
            <person name="Ivanova N."/>
            <person name="Mavromatis K."/>
            <person name="Chen A."/>
            <person name="Palaniappan K."/>
            <person name="Land M."/>
            <person name="Hauser L."/>
            <person name="Chang Y.J."/>
            <person name="Jeffries C.D."/>
            <person name="Brettin T."/>
            <person name="Goker M."/>
            <person name="Bristow J."/>
            <person name="Eisen J.A."/>
            <person name="Markowitz V."/>
            <person name="Hugenholtz P."/>
            <person name="Kyrpides N.C."/>
            <person name="Klenk H.P."/>
            <person name="Detter J.C."/>
        </authorList>
    </citation>
    <scope>NUCLEOTIDE SEQUENCE [LARGE SCALE GENOMIC DNA]</scope>
    <source>
        <strain evidence="3">ATCC 43812 / DSM 4252 / R-10</strain>
    </source>
</reference>
<dbReference type="Proteomes" id="UP000002221">
    <property type="component" value="Chromosome"/>
</dbReference>
<name>D0MJC0_RHOM4</name>
<dbReference type="RefSeq" id="WP_012844189.1">
    <property type="nucleotide sequence ID" value="NC_013501.1"/>
</dbReference>
<dbReference type="InterPro" id="IPR007055">
    <property type="entry name" value="BON_dom"/>
</dbReference>
<dbReference type="eggNOG" id="COG2823">
    <property type="taxonomic scope" value="Bacteria"/>
</dbReference>
<dbReference type="AlphaFoldDB" id="D0MJC0"/>
<dbReference type="OrthoDB" id="870892at2"/>
<dbReference type="EMBL" id="CP001807">
    <property type="protein sequence ID" value="ACY48578.1"/>
    <property type="molecule type" value="Genomic_DNA"/>
</dbReference>
<keyword evidence="3" id="KW-1185">Reference proteome</keyword>
<protein>
    <submittedName>
        <fullName evidence="2">Transport-associated</fullName>
    </submittedName>
</protein>